<dbReference type="Gene3D" id="2.60.120.10">
    <property type="entry name" value="Jelly Rolls"/>
    <property type="match status" value="1"/>
</dbReference>
<evidence type="ECO:0008006" key="3">
    <source>
        <dbReference type="Google" id="ProtNLM"/>
    </source>
</evidence>
<dbReference type="SUPFAM" id="SSF51182">
    <property type="entry name" value="RmlC-like cupins"/>
    <property type="match status" value="1"/>
</dbReference>
<dbReference type="AlphaFoldDB" id="A0A1H4FHE3"/>
<dbReference type="EMBL" id="FNQS01000013">
    <property type="protein sequence ID" value="SEA96716.1"/>
    <property type="molecule type" value="Genomic_DNA"/>
</dbReference>
<sequence>MPEGTLLIDFHDGAVPLNAGEMFAVKHGLEHKPCAEKEVTPLLIELRGVLNTGYERGKRTAKYDI</sequence>
<organism evidence="1 2">
    <name type="scientific">Lonsdalea quercina</name>
    <dbReference type="NCBI Taxonomy" id="71657"/>
    <lineage>
        <taxon>Bacteria</taxon>
        <taxon>Pseudomonadati</taxon>
        <taxon>Pseudomonadota</taxon>
        <taxon>Gammaproteobacteria</taxon>
        <taxon>Enterobacterales</taxon>
        <taxon>Pectobacteriaceae</taxon>
        <taxon>Lonsdalea</taxon>
    </lineage>
</organism>
<dbReference type="InterPro" id="IPR011051">
    <property type="entry name" value="RmlC_Cupin_sf"/>
</dbReference>
<accession>A0A1H4FHE3</accession>
<dbReference type="STRING" id="71657.SAMN02982996_03063"/>
<name>A0A1H4FHE3_9GAMM</name>
<proteinExistence type="predicted"/>
<dbReference type="InterPro" id="IPR014710">
    <property type="entry name" value="RmlC-like_jellyroll"/>
</dbReference>
<gene>
    <name evidence="1" type="ORF">SAMN02982996_03063</name>
</gene>
<dbReference type="Proteomes" id="UP000187280">
    <property type="component" value="Unassembled WGS sequence"/>
</dbReference>
<protein>
    <recommendedName>
        <fullName evidence="3">Cupin domain-containing protein</fullName>
    </recommendedName>
</protein>
<evidence type="ECO:0000313" key="1">
    <source>
        <dbReference type="EMBL" id="SEA96716.1"/>
    </source>
</evidence>
<reference evidence="1 2" key="1">
    <citation type="submission" date="2016-10" db="EMBL/GenBank/DDBJ databases">
        <authorList>
            <person name="de Groot N.N."/>
        </authorList>
    </citation>
    <scope>NUCLEOTIDE SEQUENCE [LARGE SCALE GENOMIC DNA]</scope>
    <source>
        <strain evidence="1 2">ATCC 29281</strain>
    </source>
</reference>
<keyword evidence="2" id="KW-1185">Reference proteome</keyword>
<evidence type="ECO:0000313" key="2">
    <source>
        <dbReference type="Proteomes" id="UP000187280"/>
    </source>
</evidence>